<dbReference type="Pfam" id="PF04851">
    <property type="entry name" value="ResIII"/>
    <property type="match status" value="1"/>
</dbReference>
<accession>A0A0T5NNM7</accession>
<protein>
    <recommendedName>
        <fullName evidence="2">Helicase/UvrB N-terminal domain-containing protein</fullName>
    </recommendedName>
</protein>
<organism evidence="3 4">
    <name type="scientific">Roseovarius atlanticus</name>
    <dbReference type="NCBI Taxonomy" id="1641875"/>
    <lineage>
        <taxon>Bacteria</taxon>
        <taxon>Pseudomonadati</taxon>
        <taxon>Pseudomonadota</taxon>
        <taxon>Alphaproteobacteria</taxon>
        <taxon>Rhodobacterales</taxon>
        <taxon>Roseobacteraceae</taxon>
        <taxon>Roseovarius</taxon>
    </lineage>
</organism>
<dbReference type="GO" id="GO:0003677">
    <property type="term" value="F:DNA binding"/>
    <property type="evidence" value="ECO:0007669"/>
    <property type="project" value="InterPro"/>
</dbReference>
<proteinExistence type="predicted"/>
<dbReference type="OrthoDB" id="9804145at2"/>
<dbReference type="Proteomes" id="UP000051295">
    <property type="component" value="Unassembled WGS sequence"/>
</dbReference>
<reference evidence="3 4" key="1">
    <citation type="submission" date="2015-04" db="EMBL/GenBank/DDBJ databases">
        <title>The draft genome sequence of Roseovarius sp.R12b.</title>
        <authorList>
            <person name="Li G."/>
            <person name="Lai Q."/>
            <person name="Shao Z."/>
            <person name="Yan P."/>
        </authorList>
    </citation>
    <scope>NUCLEOTIDE SEQUENCE [LARGE SCALE GENOMIC DNA]</scope>
    <source>
        <strain evidence="3 4">R12B</strain>
    </source>
</reference>
<feature type="region of interest" description="Disordered" evidence="1">
    <location>
        <begin position="459"/>
        <end position="478"/>
    </location>
</feature>
<dbReference type="GO" id="GO:0016787">
    <property type="term" value="F:hydrolase activity"/>
    <property type="evidence" value="ECO:0007669"/>
    <property type="project" value="InterPro"/>
</dbReference>
<evidence type="ECO:0000259" key="2">
    <source>
        <dbReference type="Pfam" id="PF04851"/>
    </source>
</evidence>
<dbReference type="GO" id="GO:0005524">
    <property type="term" value="F:ATP binding"/>
    <property type="evidence" value="ECO:0007669"/>
    <property type="project" value="InterPro"/>
</dbReference>
<gene>
    <name evidence="3" type="ORF">XM53_20500</name>
</gene>
<dbReference type="InterPro" id="IPR006935">
    <property type="entry name" value="Helicase/UvrB_N"/>
</dbReference>
<dbReference type="RefSeq" id="WP_057796670.1">
    <property type="nucleotide sequence ID" value="NZ_LAXJ01000029.1"/>
</dbReference>
<dbReference type="PATRIC" id="fig|1641875.4.peg.2661"/>
<feature type="domain" description="Helicase/UvrB N-terminal" evidence="2">
    <location>
        <begin position="39"/>
        <end position="201"/>
    </location>
</feature>
<evidence type="ECO:0000313" key="4">
    <source>
        <dbReference type="Proteomes" id="UP000051295"/>
    </source>
</evidence>
<dbReference type="EMBL" id="LAXJ01000029">
    <property type="protein sequence ID" value="KRS10557.1"/>
    <property type="molecule type" value="Genomic_DNA"/>
</dbReference>
<comment type="caution">
    <text evidence="3">The sequence shown here is derived from an EMBL/GenBank/DDBJ whole genome shotgun (WGS) entry which is preliminary data.</text>
</comment>
<sequence>MELIGFQERASSQIAQRFFDYSANPLMVDRTTTIPFLQTLVAITGSGKTLMLADAVSQMRDGFGVAPVVLWISKGRVVVSQTFENLSSGKYADNLSGFNIVPLLEVAPDHLSSADTPVLLVATVGKFAVEDSSSEDRKVYRAQLDLAEESLWDQLKKRRTEKGQRRPLIIVYDEGHNLSDLQSERLLELSPDALIVASATLTLPPRLNNVMGRLRNDKGWKDEDFSTSVSSREVVLSGLVKERISIDGYITPLEPALDNLLADLKIAQEVTRDHKLPFTPKAIYVCSTNTVDGMSITEDLKRPFKDRQARPILIWRHLVEVAKIKPEKIAVYCQLKFSKDSPKPTEMHLFDGGEKDYARFTAGKYEHVIFNLGLQEGWDDPACCFAYIDKEMASARQITQVIGRVLRQPGAVHYNDPILNTAHFHIRTDEKGVFDDILRDIRKDLASEHPSIALVVKDEKTRGKRDRIDPQPPRTIPTVGIESSRALEPISRIVKSIMDFRSDAQNTVGQGSRMQVLQKVGEESDAQFEWVDVEHSNRVTARSVFRREILRSYPGGLRRAGGPVNLVDIEEPKFDAMIELSSPAADHLRTKAQEVVAAYIQHSVIFQNDVDSPYSVGPVAIDPNSNEEFKRSLHGKYSGLNPLEAKFARALDRTQRVWARNPVGSGYSLPLLHEGKAYWPDFLVWVDKAVVVIDTKGDHLLVEASASKLFEIDGAEAGKRVVLRLVSEGHVEIQNGTVHKRAKTGFTVWAWRNGRLQPTHCETEKEAVEAVLVVD</sequence>
<evidence type="ECO:0000256" key="1">
    <source>
        <dbReference type="SAM" id="MobiDB-lite"/>
    </source>
</evidence>
<feature type="compositionally biased region" description="Basic and acidic residues" evidence="1">
    <location>
        <begin position="459"/>
        <end position="469"/>
    </location>
</feature>
<dbReference type="STRING" id="1641875.XM53_20500"/>
<name>A0A0T5NNM7_9RHOB</name>
<keyword evidence="4" id="KW-1185">Reference proteome</keyword>
<dbReference type="AlphaFoldDB" id="A0A0T5NNM7"/>
<dbReference type="SUPFAM" id="SSF52540">
    <property type="entry name" value="P-loop containing nucleoside triphosphate hydrolases"/>
    <property type="match status" value="1"/>
</dbReference>
<evidence type="ECO:0000313" key="3">
    <source>
        <dbReference type="EMBL" id="KRS10557.1"/>
    </source>
</evidence>
<dbReference type="InterPro" id="IPR027417">
    <property type="entry name" value="P-loop_NTPase"/>
</dbReference>
<dbReference type="Gene3D" id="3.40.50.300">
    <property type="entry name" value="P-loop containing nucleotide triphosphate hydrolases"/>
    <property type="match status" value="2"/>
</dbReference>